<reference evidence="2 3" key="1">
    <citation type="submission" date="2016-10" db="EMBL/GenBank/DDBJ databases">
        <authorList>
            <person name="de Groot N.N."/>
        </authorList>
    </citation>
    <scope>NUCLEOTIDE SEQUENCE [LARGE SCALE GENOMIC DNA]</scope>
    <source>
        <strain evidence="2 3">DSM 16859</strain>
    </source>
</reference>
<dbReference type="Proteomes" id="UP000198815">
    <property type="component" value="Unassembled WGS sequence"/>
</dbReference>
<dbReference type="RefSeq" id="WP_143052898.1">
    <property type="nucleotide sequence ID" value="NZ_FOGZ01000026.1"/>
</dbReference>
<keyword evidence="3" id="KW-1185">Reference proteome</keyword>
<dbReference type="PROSITE" id="PS51318">
    <property type="entry name" value="TAT"/>
    <property type="match status" value="1"/>
</dbReference>
<feature type="region of interest" description="Disordered" evidence="1">
    <location>
        <begin position="35"/>
        <end position="69"/>
    </location>
</feature>
<gene>
    <name evidence="2" type="ORF">SAMN05443377_1262</name>
</gene>
<feature type="compositionally biased region" description="Low complexity" evidence="1">
    <location>
        <begin position="38"/>
        <end position="56"/>
    </location>
</feature>
<dbReference type="InterPro" id="IPR006311">
    <property type="entry name" value="TAT_signal"/>
</dbReference>
<accession>A0A1H9TNR5</accession>
<sequence length="69" mass="6724">MHDIPAFMNHSLSRRGILSGTAALAALLTVSACGTGGSQDSASASASATAGGATDAFPVTIDGSSQMRV</sequence>
<proteinExistence type="predicted"/>
<evidence type="ECO:0000256" key="1">
    <source>
        <dbReference type="SAM" id="MobiDB-lite"/>
    </source>
</evidence>
<protein>
    <submittedName>
        <fullName evidence="2">Uncharacterized protein</fullName>
    </submittedName>
</protein>
<dbReference type="STRING" id="64702.SAMN05443377_1262"/>
<evidence type="ECO:0000313" key="2">
    <source>
        <dbReference type="EMBL" id="SER98772.1"/>
    </source>
</evidence>
<evidence type="ECO:0000313" key="3">
    <source>
        <dbReference type="Proteomes" id="UP000198815"/>
    </source>
</evidence>
<organism evidence="2 3">
    <name type="scientific">Propionibacterium cyclohexanicum</name>
    <dbReference type="NCBI Taxonomy" id="64702"/>
    <lineage>
        <taxon>Bacteria</taxon>
        <taxon>Bacillati</taxon>
        <taxon>Actinomycetota</taxon>
        <taxon>Actinomycetes</taxon>
        <taxon>Propionibacteriales</taxon>
        <taxon>Propionibacteriaceae</taxon>
        <taxon>Propionibacterium</taxon>
    </lineage>
</organism>
<dbReference type="EMBL" id="FOGZ01000026">
    <property type="protein sequence ID" value="SER98772.1"/>
    <property type="molecule type" value="Genomic_DNA"/>
</dbReference>
<name>A0A1H9TNR5_9ACTN</name>
<dbReference type="AlphaFoldDB" id="A0A1H9TNR5"/>